<sequence>MKMAARADRLEIALDNLNYEWSYVQLCKVIDYWYDGKSLYDAADLLKRNPDELLILIVDLAKRTILPHRRNGIGPNERICIFPSRMKAKKNGLRQLFDDSPVYIPFLDNNFIWYNSDILRFRALWNNGQSIIKMAKVFKREIEEVLFLVIDQGNKEMIRPRNGGLLGAEASENEKRQFRLIV</sequence>
<comment type="caution">
    <text evidence="1">The sequence shown here is derived from an EMBL/GenBank/DDBJ whole genome shotgun (WGS) entry which is preliminary data.</text>
</comment>
<proteinExistence type="predicted"/>
<evidence type="ECO:0000313" key="3">
    <source>
        <dbReference type="Proteomes" id="UP000036168"/>
    </source>
</evidence>
<dbReference type="STRING" id="1664069.BGLY_4011"/>
<dbReference type="AlphaFoldDB" id="A0A0T6BL29"/>
<dbReference type="OrthoDB" id="2455520at2"/>
<organism evidence="1 3">
    <name type="scientific">Bacillus glycinifermentans</name>
    <dbReference type="NCBI Taxonomy" id="1664069"/>
    <lineage>
        <taxon>Bacteria</taxon>
        <taxon>Bacillati</taxon>
        <taxon>Bacillota</taxon>
        <taxon>Bacilli</taxon>
        <taxon>Bacillales</taxon>
        <taxon>Bacillaceae</taxon>
        <taxon>Bacillus</taxon>
    </lineage>
</organism>
<accession>A0A0T6BL29</accession>
<dbReference type="EMBL" id="JARRTL010000060">
    <property type="protein sequence ID" value="MEC0488017.1"/>
    <property type="molecule type" value="Genomic_DNA"/>
</dbReference>
<dbReference type="RefSeq" id="WP_048356490.1">
    <property type="nucleotide sequence ID" value="NZ_JARRTL010000060.1"/>
</dbReference>
<evidence type="ECO:0000313" key="1">
    <source>
        <dbReference type="EMBL" id="KRT91129.1"/>
    </source>
</evidence>
<evidence type="ECO:0000313" key="4">
    <source>
        <dbReference type="Proteomes" id="UP001341297"/>
    </source>
</evidence>
<protein>
    <submittedName>
        <fullName evidence="1">Uncharacterized protein</fullName>
    </submittedName>
</protein>
<name>A0A0T6BL29_9BACI</name>
<keyword evidence="4" id="KW-1185">Reference proteome</keyword>
<reference evidence="1" key="2">
    <citation type="submission" date="2015-10" db="EMBL/GenBank/DDBJ databases">
        <authorList>
            <person name="Gilbert D.G."/>
        </authorList>
    </citation>
    <scope>NUCLEOTIDE SEQUENCE</scope>
    <source>
        <strain evidence="1">GO-13</strain>
    </source>
</reference>
<dbReference type="Proteomes" id="UP000036168">
    <property type="component" value="Unassembled WGS sequence"/>
</dbReference>
<reference evidence="2 4" key="3">
    <citation type="submission" date="2023-03" db="EMBL/GenBank/DDBJ databases">
        <title>Agriculturally important microbes genome sequencing.</title>
        <authorList>
            <person name="Dunlap C."/>
        </authorList>
    </citation>
    <scope>NUCLEOTIDE SEQUENCE [LARGE SCALE GENOMIC DNA]</scope>
    <source>
        <strain evidence="2 4">CBP-3203</strain>
    </source>
</reference>
<evidence type="ECO:0000313" key="2">
    <source>
        <dbReference type="EMBL" id="MEC0488017.1"/>
    </source>
</evidence>
<gene>
    <name evidence="1" type="ORF">AB447_223800</name>
    <name evidence="2" type="ORF">P8828_25065</name>
</gene>
<dbReference type="EMBL" id="LECW02000039">
    <property type="protein sequence ID" value="KRT91129.1"/>
    <property type="molecule type" value="Genomic_DNA"/>
</dbReference>
<reference evidence="1 3" key="1">
    <citation type="journal article" date="2015" name="Int. J. Syst. Evol. Microbiol.">
        <title>Bacillus glycinifermentans sp. nov., isolated from fermented soybean paste.</title>
        <authorList>
            <person name="Kim S.J."/>
            <person name="Dunlap C.A."/>
            <person name="Kwon S.W."/>
            <person name="Rooney A.P."/>
        </authorList>
    </citation>
    <scope>NUCLEOTIDE SEQUENCE [LARGE SCALE GENOMIC DNA]</scope>
    <source>
        <strain evidence="1 3">GO-13</strain>
    </source>
</reference>
<dbReference type="Proteomes" id="UP001341297">
    <property type="component" value="Unassembled WGS sequence"/>
</dbReference>